<evidence type="ECO:0000256" key="5">
    <source>
        <dbReference type="ARBA" id="ARBA00023136"/>
    </source>
</evidence>
<keyword evidence="3 6" id="KW-0812">Transmembrane</keyword>
<evidence type="ECO:0000313" key="9">
    <source>
        <dbReference type="Proteomes" id="UP000283063"/>
    </source>
</evidence>
<dbReference type="KEGG" id="sedi:EBB79_08970"/>
<evidence type="ECO:0000259" key="7">
    <source>
        <dbReference type="Pfam" id="PF01478"/>
    </source>
</evidence>
<dbReference type="Gene3D" id="1.20.120.1220">
    <property type="match status" value="1"/>
</dbReference>
<keyword evidence="4 6" id="KW-1133">Transmembrane helix</keyword>
<comment type="subcellular location">
    <subcellularLocation>
        <location evidence="1">Cell membrane</location>
        <topology evidence="1">Multi-pass membrane protein</topology>
    </subcellularLocation>
</comment>
<evidence type="ECO:0000256" key="1">
    <source>
        <dbReference type="ARBA" id="ARBA00004651"/>
    </source>
</evidence>
<dbReference type="Pfam" id="PF01478">
    <property type="entry name" value="Peptidase_A24"/>
    <property type="match status" value="1"/>
</dbReference>
<protein>
    <recommendedName>
        <fullName evidence="7">Prepilin type IV endopeptidase peptidase domain-containing protein</fullName>
    </recommendedName>
</protein>
<dbReference type="InterPro" id="IPR000045">
    <property type="entry name" value="Prepilin_IV_endopep_pep"/>
</dbReference>
<evidence type="ECO:0000256" key="2">
    <source>
        <dbReference type="ARBA" id="ARBA00022475"/>
    </source>
</evidence>
<dbReference type="OrthoDB" id="7866360at2"/>
<reference evidence="8 9" key="1">
    <citation type="submission" date="2018-10" db="EMBL/GenBank/DDBJ databases">
        <title>Parasedimentitalea marina sp. nov., a psychrophilic bacterium isolated from deep seawater of the New Britain Trench.</title>
        <authorList>
            <person name="Cao J."/>
        </authorList>
    </citation>
    <scope>NUCLEOTIDE SEQUENCE [LARGE SCALE GENOMIC DNA]</scope>
    <source>
        <strain evidence="8 9">W43</strain>
    </source>
</reference>
<dbReference type="GO" id="GO:0005886">
    <property type="term" value="C:plasma membrane"/>
    <property type="evidence" value="ECO:0007669"/>
    <property type="project" value="UniProtKB-SubCell"/>
</dbReference>
<feature type="domain" description="Prepilin type IV endopeptidase peptidase" evidence="7">
    <location>
        <begin position="13"/>
        <end position="114"/>
    </location>
</feature>
<feature type="transmembrane region" description="Helical" evidence="6">
    <location>
        <begin position="101"/>
        <end position="119"/>
    </location>
</feature>
<feature type="transmembrane region" description="Helical" evidence="6">
    <location>
        <begin position="59"/>
        <end position="81"/>
    </location>
</feature>
<evidence type="ECO:0000256" key="4">
    <source>
        <dbReference type="ARBA" id="ARBA00022989"/>
    </source>
</evidence>
<dbReference type="InterPro" id="IPR052218">
    <property type="entry name" value="Preflagellin_Peptidase"/>
</dbReference>
<keyword evidence="5 6" id="KW-0472">Membrane</keyword>
<keyword evidence="9" id="KW-1185">Reference proteome</keyword>
<feature type="transmembrane region" description="Helical" evidence="6">
    <location>
        <begin position="131"/>
        <end position="156"/>
    </location>
</feature>
<dbReference type="GO" id="GO:0004190">
    <property type="term" value="F:aspartic-type endopeptidase activity"/>
    <property type="evidence" value="ECO:0007669"/>
    <property type="project" value="InterPro"/>
</dbReference>
<accession>A0A3T0N1W5</accession>
<feature type="transmembrane region" description="Helical" evidence="6">
    <location>
        <begin position="5"/>
        <end position="23"/>
    </location>
</feature>
<organism evidence="8 9">
    <name type="scientific">Parasedimentitalea marina</name>
    <dbReference type="NCBI Taxonomy" id="2483033"/>
    <lineage>
        <taxon>Bacteria</taxon>
        <taxon>Pseudomonadati</taxon>
        <taxon>Pseudomonadota</taxon>
        <taxon>Alphaproteobacteria</taxon>
        <taxon>Rhodobacterales</taxon>
        <taxon>Paracoccaceae</taxon>
        <taxon>Parasedimentitalea</taxon>
    </lineage>
</organism>
<dbReference type="AlphaFoldDB" id="A0A3T0N1W5"/>
<dbReference type="PANTHER" id="PTHR36506">
    <property type="entry name" value="PREFLAGELLIN PEPTIDASE"/>
    <property type="match status" value="1"/>
</dbReference>
<evidence type="ECO:0000256" key="6">
    <source>
        <dbReference type="SAM" id="Phobius"/>
    </source>
</evidence>
<name>A0A3T0N1W5_9RHOB</name>
<dbReference type="Proteomes" id="UP000283063">
    <property type="component" value="Chromosome"/>
</dbReference>
<sequence length="157" mass="16975">MTATWASFAGLLVAAPLLVWMAWQDLRELKISNRNVLLILAIFVLAAPMLDLPEILSRLLAFCLVFAIGLVLFATRIIAGGDVKMLSVVTLLIPSDTVQSFALYLSATLLCMVVILAALQRSQNGLKNRWAALQQIGFPMAPSISLAALLCAIIHLS</sequence>
<evidence type="ECO:0000313" key="8">
    <source>
        <dbReference type="EMBL" id="AZV78010.1"/>
    </source>
</evidence>
<feature type="transmembrane region" description="Helical" evidence="6">
    <location>
        <begin position="35"/>
        <end position="52"/>
    </location>
</feature>
<dbReference type="RefSeq" id="WP_127748568.1">
    <property type="nucleotide sequence ID" value="NZ_CP033219.1"/>
</dbReference>
<gene>
    <name evidence="8" type="ORF">EBB79_08970</name>
</gene>
<proteinExistence type="predicted"/>
<dbReference type="EMBL" id="CP033219">
    <property type="protein sequence ID" value="AZV78010.1"/>
    <property type="molecule type" value="Genomic_DNA"/>
</dbReference>
<evidence type="ECO:0000256" key="3">
    <source>
        <dbReference type="ARBA" id="ARBA00022692"/>
    </source>
</evidence>
<dbReference type="PANTHER" id="PTHR36506:SF1">
    <property type="entry name" value="PREFLAGELLIN PEPTIDASE"/>
    <property type="match status" value="1"/>
</dbReference>
<keyword evidence="2" id="KW-1003">Cell membrane</keyword>